<dbReference type="InterPro" id="IPR027417">
    <property type="entry name" value="P-loop_NTPase"/>
</dbReference>
<evidence type="ECO:0000256" key="2">
    <source>
        <dbReference type="ARBA" id="ARBA00022741"/>
    </source>
</evidence>
<evidence type="ECO:0000256" key="4">
    <source>
        <dbReference type="ARBA" id="ARBA00022840"/>
    </source>
</evidence>
<dbReference type="Gene3D" id="3.40.50.300">
    <property type="entry name" value="P-loop containing nucleotide triphosphate hydrolases"/>
    <property type="match status" value="1"/>
</dbReference>
<keyword evidence="3" id="KW-0227">DNA damage</keyword>
<dbReference type="SUPFAM" id="SSF52540">
    <property type="entry name" value="P-loop containing nucleoside triphosphate hydrolases"/>
    <property type="match status" value="1"/>
</dbReference>
<dbReference type="GO" id="GO:0140664">
    <property type="term" value="F:ATP-dependent DNA damage sensor activity"/>
    <property type="evidence" value="ECO:0007669"/>
    <property type="project" value="InterPro"/>
</dbReference>
<evidence type="ECO:0000259" key="8">
    <source>
        <dbReference type="PROSITE" id="PS50162"/>
    </source>
</evidence>
<evidence type="ECO:0000313" key="9">
    <source>
        <dbReference type="EMBL" id="KAJ3093347.1"/>
    </source>
</evidence>
<dbReference type="GO" id="GO:0008821">
    <property type="term" value="F:crossover junction DNA endonuclease activity"/>
    <property type="evidence" value="ECO:0007669"/>
    <property type="project" value="TreeGrafter"/>
</dbReference>
<proteinExistence type="predicted"/>
<dbReference type="GO" id="GO:0007131">
    <property type="term" value="P:reciprocal meiotic recombination"/>
    <property type="evidence" value="ECO:0007669"/>
    <property type="project" value="TreeGrafter"/>
</dbReference>
<dbReference type="GO" id="GO:0000707">
    <property type="term" value="P:meiotic DNA recombinase assembly"/>
    <property type="evidence" value="ECO:0007669"/>
    <property type="project" value="TreeGrafter"/>
</dbReference>
<dbReference type="Proteomes" id="UP001211907">
    <property type="component" value="Unassembled WGS sequence"/>
</dbReference>
<sequence>MKPQPPGLARPFSTYSIENATRSALVNQGVRTSHDILGLAVDSNDAQKVAKLSINGFASTSALVALQVARAARSENRAVAITCSSKSVDAILGGGGFTIGHVTELCGPPALGKSQFSMQLCVNVQLAVIEGGANGEAVYIDTEGSFSVERVAAMAEAVIKVRSAKNSESSEISDDEKLDVMLSRIHVYRIHNHLDQVKLLEQLEEVVKMNPRIKLIVLDSIAFHLRQGFDDMALRTRILTGSAQILRQIAGLGICVIVVNQMTTRILKVGNQDVSTLVPALGE</sequence>
<dbReference type="PANTHER" id="PTHR46239">
    <property type="entry name" value="DNA REPAIR PROTEIN RAD51 HOMOLOG 3 RAD51C"/>
    <property type="match status" value="1"/>
</dbReference>
<protein>
    <recommendedName>
        <fullName evidence="7">DNA repair protein RAD51 homolog 3</fullName>
    </recommendedName>
</protein>
<comment type="caution">
    <text evidence="9">The sequence shown here is derived from an EMBL/GenBank/DDBJ whole genome shotgun (WGS) entry which is preliminary data.</text>
</comment>
<dbReference type="GO" id="GO:0005657">
    <property type="term" value="C:replication fork"/>
    <property type="evidence" value="ECO:0007669"/>
    <property type="project" value="TreeGrafter"/>
</dbReference>
<dbReference type="EMBL" id="JADGJH010003100">
    <property type="protein sequence ID" value="KAJ3093347.1"/>
    <property type="molecule type" value="Genomic_DNA"/>
</dbReference>
<evidence type="ECO:0000313" key="10">
    <source>
        <dbReference type="Proteomes" id="UP001211907"/>
    </source>
</evidence>
<keyword evidence="4" id="KW-0067">ATP-binding</keyword>
<evidence type="ECO:0000256" key="5">
    <source>
        <dbReference type="ARBA" id="ARBA00023204"/>
    </source>
</evidence>
<reference evidence="9" key="1">
    <citation type="submission" date="2020-05" db="EMBL/GenBank/DDBJ databases">
        <title>Phylogenomic resolution of chytrid fungi.</title>
        <authorList>
            <person name="Stajich J.E."/>
            <person name="Amses K."/>
            <person name="Simmons R."/>
            <person name="Seto K."/>
            <person name="Myers J."/>
            <person name="Bonds A."/>
            <person name="Quandt C.A."/>
            <person name="Barry K."/>
            <person name="Liu P."/>
            <person name="Grigoriev I."/>
            <person name="Longcore J.E."/>
            <person name="James T.Y."/>
        </authorList>
    </citation>
    <scope>NUCLEOTIDE SEQUENCE</scope>
    <source>
        <strain evidence="9">JEL0513</strain>
    </source>
</reference>
<evidence type="ECO:0000256" key="3">
    <source>
        <dbReference type="ARBA" id="ARBA00022763"/>
    </source>
</evidence>
<dbReference type="PANTHER" id="PTHR46239:SF1">
    <property type="entry name" value="DNA REPAIR PROTEIN RAD51 HOMOLOG 3"/>
    <property type="match status" value="1"/>
</dbReference>
<gene>
    <name evidence="9" type="primary">RAD51C</name>
    <name evidence="9" type="ORF">HK100_006671</name>
</gene>
<comment type="subcellular location">
    <subcellularLocation>
        <location evidence="1">Nucleus</location>
    </subcellularLocation>
</comment>
<dbReference type="CDD" id="cd19492">
    <property type="entry name" value="Rad51C"/>
    <property type="match status" value="1"/>
</dbReference>
<accession>A0AAD5SQC0</accession>
<evidence type="ECO:0000256" key="1">
    <source>
        <dbReference type="ARBA" id="ARBA00004123"/>
    </source>
</evidence>
<dbReference type="GO" id="GO:0005524">
    <property type="term" value="F:ATP binding"/>
    <property type="evidence" value="ECO:0007669"/>
    <property type="project" value="UniProtKB-KW"/>
</dbReference>
<dbReference type="GO" id="GO:0000400">
    <property type="term" value="F:four-way junction DNA binding"/>
    <property type="evidence" value="ECO:0007669"/>
    <property type="project" value="TreeGrafter"/>
</dbReference>
<organism evidence="9 10">
    <name type="scientific">Physocladia obscura</name>
    <dbReference type="NCBI Taxonomy" id="109957"/>
    <lineage>
        <taxon>Eukaryota</taxon>
        <taxon>Fungi</taxon>
        <taxon>Fungi incertae sedis</taxon>
        <taxon>Chytridiomycota</taxon>
        <taxon>Chytridiomycota incertae sedis</taxon>
        <taxon>Chytridiomycetes</taxon>
        <taxon>Chytridiales</taxon>
        <taxon>Chytriomycetaceae</taxon>
        <taxon>Physocladia</taxon>
    </lineage>
</organism>
<keyword evidence="2" id="KW-0547">Nucleotide-binding</keyword>
<dbReference type="InterPro" id="IPR052093">
    <property type="entry name" value="HR_Repair_Mediator"/>
</dbReference>
<dbReference type="GO" id="GO:0033063">
    <property type="term" value="C:Rad51B-Rad51C-Rad51D-XRCC2 complex"/>
    <property type="evidence" value="ECO:0007669"/>
    <property type="project" value="TreeGrafter"/>
</dbReference>
<evidence type="ECO:0000256" key="6">
    <source>
        <dbReference type="ARBA" id="ARBA00023242"/>
    </source>
</evidence>
<evidence type="ECO:0000256" key="7">
    <source>
        <dbReference type="ARBA" id="ARBA00040674"/>
    </source>
</evidence>
<dbReference type="InterPro" id="IPR020588">
    <property type="entry name" value="RecA_ATP-bd"/>
</dbReference>
<feature type="domain" description="RecA family profile 1" evidence="8">
    <location>
        <begin position="77"/>
        <end position="262"/>
    </location>
</feature>
<dbReference type="GO" id="GO:0033065">
    <property type="term" value="C:Rad51C-XRCC3 complex"/>
    <property type="evidence" value="ECO:0007669"/>
    <property type="project" value="TreeGrafter"/>
</dbReference>
<keyword evidence="5" id="KW-0234">DNA repair</keyword>
<dbReference type="InterPro" id="IPR013632">
    <property type="entry name" value="Rad51_C"/>
</dbReference>
<keyword evidence="10" id="KW-1185">Reference proteome</keyword>
<keyword evidence="6" id="KW-0539">Nucleus</keyword>
<dbReference type="PROSITE" id="PS50162">
    <property type="entry name" value="RECA_2"/>
    <property type="match status" value="1"/>
</dbReference>
<dbReference type="Pfam" id="PF08423">
    <property type="entry name" value="Rad51"/>
    <property type="match status" value="1"/>
</dbReference>
<dbReference type="AlphaFoldDB" id="A0AAD5SQC0"/>
<name>A0AAD5SQC0_9FUNG</name>